<evidence type="ECO:0000313" key="2">
    <source>
        <dbReference type="EMBL" id="QBO35698.1"/>
    </source>
</evidence>
<dbReference type="KEGG" id="wei:EQG49_04095"/>
<dbReference type="Proteomes" id="UP000292886">
    <property type="component" value="Chromosome"/>
</dbReference>
<sequence>MQAIFVVVGIAFITILLVFYYCAAVVSGNSDSPNKTCFEETNTAKFVMKPIDIYKLDIDEFRRRYAIAEAENNEREMELIWAELNEWVVDSKK</sequence>
<dbReference type="EMBL" id="CP037940">
    <property type="protein sequence ID" value="QBO35698.1"/>
    <property type="molecule type" value="Genomic_DNA"/>
</dbReference>
<feature type="coiled-coil region" evidence="1">
    <location>
        <begin position="51"/>
        <end position="78"/>
    </location>
</feature>
<dbReference type="AlphaFoldDB" id="A0A4P6YSK9"/>
<proteinExistence type="predicted"/>
<protein>
    <submittedName>
        <fullName evidence="2">Uncharacterized protein</fullName>
    </submittedName>
</protein>
<keyword evidence="3" id="KW-1185">Reference proteome</keyword>
<reference evidence="3" key="1">
    <citation type="submission" date="2019-03" db="EMBL/GenBank/DDBJ databases">
        <title>Weissella sp. 26KH-42 Genome sequencing.</title>
        <authorList>
            <person name="Heo J."/>
            <person name="Kim S.-J."/>
            <person name="Kim J.-S."/>
            <person name="Hong S.-B."/>
            <person name="Kwon S.-W."/>
        </authorList>
    </citation>
    <scope>NUCLEOTIDE SEQUENCE [LARGE SCALE GENOMIC DNA]</scope>
    <source>
        <strain evidence="3">26KH-42</strain>
    </source>
</reference>
<organism evidence="2 3">
    <name type="scientific">Periweissella cryptocerci</name>
    <dbReference type="NCBI Taxonomy" id="2506420"/>
    <lineage>
        <taxon>Bacteria</taxon>
        <taxon>Bacillati</taxon>
        <taxon>Bacillota</taxon>
        <taxon>Bacilli</taxon>
        <taxon>Lactobacillales</taxon>
        <taxon>Lactobacillaceae</taxon>
        <taxon>Periweissella</taxon>
    </lineage>
</organism>
<name>A0A4P6YSK9_9LACO</name>
<dbReference type="RefSeq" id="WP_133362777.1">
    <property type="nucleotide sequence ID" value="NZ_CP037940.1"/>
</dbReference>
<accession>A0A4P6YSK9</accession>
<gene>
    <name evidence="2" type="ORF">EQG49_04095</name>
</gene>
<evidence type="ECO:0000313" key="3">
    <source>
        <dbReference type="Proteomes" id="UP000292886"/>
    </source>
</evidence>
<evidence type="ECO:0000256" key="1">
    <source>
        <dbReference type="SAM" id="Coils"/>
    </source>
</evidence>
<keyword evidence="1" id="KW-0175">Coiled coil</keyword>